<dbReference type="CDD" id="cd05380">
    <property type="entry name" value="CAP_euk"/>
    <property type="match status" value="2"/>
</dbReference>
<accession>Q2XU91</accession>
<dbReference type="SUPFAM" id="SSF55797">
    <property type="entry name" value="PR-1-like"/>
    <property type="match status" value="2"/>
</dbReference>
<dbReference type="InterPro" id="IPR002413">
    <property type="entry name" value="V5_allergen-like"/>
</dbReference>
<feature type="domain" description="SCP" evidence="2">
    <location>
        <begin position="31"/>
        <end position="181"/>
    </location>
</feature>
<dbReference type="Gene3D" id="3.40.33.10">
    <property type="entry name" value="CAP"/>
    <property type="match status" value="2"/>
</dbReference>
<dbReference type="GO" id="GO:0005576">
    <property type="term" value="C:extracellular region"/>
    <property type="evidence" value="ECO:0007669"/>
    <property type="project" value="InterPro"/>
</dbReference>
<protein>
    <submittedName>
        <fullName evidence="3">Secreted protein 5</fullName>
    </submittedName>
</protein>
<dbReference type="PROSITE" id="PS01009">
    <property type="entry name" value="CRISP_1"/>
    <property type="match status" value="1"/>
</dbReference>
<dbReference type="SMART" id="SM00198">
    <property type="entry name" value="SCP"/>
    <property type="match status" value="2"/>
</dbReference>
<dbReference type="InterPro" id="IPR018244">
    <property type="entry name" value="Allrgn_V5/Tpx1_CS"/>
</dbReference>
<evidence type="ECO:0000259" key="2">
    <source>
        <dbReference type="SMART" id="SM00198"/>
    </source>
</evidence>
<dbReference type="AlphaFoldDB" id="Q2XU91"/>
<feature type="signal peptide" evidence="1">
    <location>
        <begin position="1"/>
        <end position="17"/>
    </location>
</feature>
<evidence type="ECO:0000256" key="1">
    <source>
        <dbReference type="SAM" id="SignalP"/>
    </source>
</evidence>
<dbReference type="PROSITE" id="PS51257">
    <property type="entry name" value="PROKAR_LIPOPROTEIN"/>
    <property type="match status" value="1"/>
</dbReference>
<evidence type="ECO:0000313" key="3">
    <source>
        <dbReference type="EMBL" id="ABB53347.1"/>
    </source>
</evidence>
<dbReference type="Pfam" id="PF00188">
    <property type="entry name" value="CAP"/>
    <property type="match status" value="2"/>
</dbReference>
<dbReference type="PANTHER" id="PTHR10334">
    <property type="entry name" value="CYSTEINE-RICH SECRETORY PROTEIN-RELATED"/>
    <property type="match status" value="1"/>
</dbReference>
<organism evidence="3">
    <name type="scientific">Ancylostoma ceylanicum</name>
    <dbReference type="NCBI Taxonomy" id="53326"/>
    <lineage>
        <taxon>Eukaryota</taxon>
        <taxon>Metazoa</taxon>
        <taxon>Ecdysozoa</taxon>
        <taxon>Nematoda</taxon>
        <taxon>Chromadorea</taxon>
        <taxon>Rhabditida</taxon>
        <taxon>Rhabditina</taxon>
        <taxon>Rhabditomorpha</taxon>
        <taxon>Strongyloidea</taxon>
        <taxon>Ancylostomatidae</taxon>
        <taxon>Ancylostomatinae</taxon>
        <taxon>Ancylostoma</taxon>
    </lineage>
</organism>
<dbReference type="InterPro" id="IPR001283">
    <property type="entry name" value="CRISP-related"/>
</dbReference>
<reference evidence="3" key="1">
    <citation type="submission" date="2005-10" db="EMBL/GenBank/DDBJ databases">
        <title>Molecular cloning and characterization of ancylostoma-secreted proteins from adult Ancylostoma ceylanicum.</title>
        <authorList>
            <person name="Wisniewski M."/>
            <person name="Januszkiewicz K."/>
            <person name="Wedrychowicz H."/>
        </authorList>
    </citation>
    <scope>NUCLEOTIDE SEQUENCE</scope>
</reference>
<feature type="chain" id="PRO_5004218463" evidence="1">
    <location>
        <begin position="18"/>
        <end position="431"/>
    </location>
</feature>
<dbReference type="PRINTS" id="PR00838">
    <property type="entry name" value="V5ALLERGEN"/>
</dbReference>
<dbReference type="EMBL" id="DQ250680">
    <property type="protein sequence ID" value="ABB53347.1"/>
    <property type="molecule type" value="mRNA"/>
</dbReference>
<name>Q2XU91_9BILA</name>
<dbReference type="InterPro" id="IPR035940">
    <property type="entry name" value="CAP_sf"/>
</dbReference>
<dbReference type="InterPro" id="IPR014044">
    <property type="entry name" value="CAP_dom"/>
</dbReference>
<proteinExistence type="evidence at transcript level"/>
<feature type="domain" description="SCP" evidence="2">
    <location>
        <begin position="236"/>
        <end position="403"/>
    </location>
</feature>
<keyword evidence="1" id="KW-0732">Signal</keyword>
<sequence>MRVVIALLAVTIAACTAQTFGCGSDLKIDGKLRKQFLDYHNQKRRDIVRGAESNFNRAKNMYKLSWSCDLEKKAQRHIQSCPSQVQGLGSTGANNMMWTISGGSFDKSRVEKMIKDTLDKWWEPAKQYRLDADNRYPRHSGLYNVANIINAATTKVGCTYNVCGNRMVILCLYDEIAYITEKILYDTGNPCTRNEHCTTYRKSTCDTATGLCVKPDEPRDNGESNMCPPSNGMTDRTRRTILDLHNDFRSLVARGQAEDKLIPNGFAPPAARMLKMEYDCNLEKTAANYARRCVYAHSLPQERDNAGENLYTVSMPDAEKIKAGEWATRAWFSELKEFGVGQKNLLEQWLFDRQKRNPKMKIGHYTQMVWGTTNKLGCGIQNCQNPKQTLVVCHYKQAGNVMARPPRPIYEVGPPCSKCPQGCTDDKLCIA</sequence>
<dbReference type="PRINTS" id="PR00837">
    <property type="entry name" value="V5TPXLIKE"/>
</dbReference>